<evidence type="ECO:0000256" key="1">
    <source>
        <dbReference type="SAM" id="MobiDB-lite"/>
    </source>
</evidence>
<evidence type="ECO:0000313" key="2">
    <source>
        <dbReference type="EMBL" id="KAK7047069.1"/>
    </source>
</evidence>
<organism evidence="2 3">
    <name type="scientific">Paramarasmius palmivorus</name>
    <dbReference type="NCBI Taxonomy" id="297713"/>
    <lineage>
        <taxon>Eukaryota</taxon>
        <taxon>Fungi</taxon>
        <taxon>Dikarya</taxon>
        <taxon>Basidiomycota</taxon>
        <taxon>Agaricomycotina</taxon>
        <taxon>Agaricomycetes</taxon>
        <taxon>Agaricomycetidae</taxon>
        <taxon>Agaricales</taxon>
        <taxon>Marasmiineae</taxon>
        <taxon>Marasmiaceae</taxon>
        <taxon>Paramarasmius</taxon>
    </lineage>
</organism>
<dbReference type="EMBL" id="JAYKXP010000021">
    <property type="protein sequence ID" value="KAK7047069.1"/>
    <property type="molecule type" value="Genomic_DNA"/>
</dbReference>
<comment type="caution">
    <text evidence="2">The sequence shown here is derived from an EMBL/GenBank/DDBJ whole genome shotgun (WGS) entry which is preliminary data.</text>
</comment>
<accession>A0AAW0D8X5</accession>
<sequence>MSDNRSLLTNRTSPDLECCYLLPGGDPREEVIARYFTALGFSGDKEFKFESPENRIFLEASLREKWETYGIFCFVPPMDIVEKWTKLLKAKSAEWKVDSRRPAEVYETMTTDLKTHGLRVLVIHPMHFLAKGQNIQVAQRNDSLKKYYIPSDSRSHLVDKSERELCINVSRDISPFPLIINAFSKLECLSEHALRQDGFGGIYMRMHKRMLSELVDLAYWRPPGHEADAIGAEFLSHPVDVKVERRAQDMNTDSDSDSGSHSDTDTATPRKERIVDNSDDSDGDSSSDSSEGASLSDLSPDGLLPNGLTQRQHDIVAGRLFDYSLPDDERIANVMMWIGMARAPEEPPDFMQGEGDEDPW</sequence>
<reference evidence="2 3" key="1">
    <citation type="submission" date="2024-01" db="EMBL/GenBank/DDBJ databases">
        <title>A draft genome for a cacao thread blight-causing isolate of Paramarasmius palmivorus.</title>
        <authorList>
            <person name="Baruah I.K."/>
            <person name="Bukari Y."/>
            <person name="Amoako-Attah I."/>
            <person name="Meinhardt L.W."/>
            <person name="Bailey B.A."/>
            <person name="Cohen S.P."/>
        </authorList>
    </citation>
    <scope>NUCLEOTIDE SEQUENCE [LARGE SCALE GENOMIC DNA]</scope>
    <source>
        <strain evidence="2 3">GH-12</strain>
    </source>
</reference>
<feature type="compositionally biased region" description="Low complexity" evidence="1">
    <location>
        <begin position="286"/>
        <end position="305"/>
    </location>
</feature>
<evidence type="ECO:0000313" key="3">
    <source>
        <dbReference type="Proteomes" id="UP001383192"/>
    </source>
</evidence>
<dbReference type="Proteomes" id="UP001383192">
    <property type="component" value="Unassembled WGS sequence"/>
</dbReference>
<proteinExistence type="predicted"/>
<protein>
    <submittedName>
        <fullName evidence="2">Uncharacterized protein</fullName>
    </submittedName>
</protein>
<name>A0AAW0D8X5_9AGAR</name>
<keyword evidence="3" id="KW-1185">Reference proteome</keyword>
<gene>
    <name evidence="2" type="ORF">VNI00_006729</name>
</gene>
<feature type="region of interest" description="Disordered" evidence="1">
    <location>
        <begin position="249"/>
        <end position="307"/>
    </location>
</feature>
<dbReference type="AlphaFoldDB" id="A0AAW0D8X5"/>
<feature type="compositionally biased region" description="Basic and acidic residues" evidence="1">
    <location>
        <begin position="258"/>
        <end position="276"/>
    </location>
</feature>